<evidence type="ECO:0000259" key="7">
    <source>
        <dbReference type="PROSITE" id="PS50203"/>
    </source>
</evidence>
<feature type="active site" evidence="5 6">
    <location>
        <position position="241"/>
    </location>
</feature>
<dbReference type="EMBL" id="CAUJNA010003450">
    <property type="protein sequence ID" value="CAJ1402371.1"/>
    <property type="molecule type" value="Genomic_DNA"/>
</dbReference>
<proteinExistence type="inferred from homology"/>
<dbReference type="Pfam" id="PF00648">
    <property type="entry name" value="Peptidase_C2"/>
    <property type="match status" value="1"/>
</dbReference>
<name>A0AA36JAY4_9DINO</name>
<keyword evidence="2 6" id="KW-0645">Protease</keyword>
<sequence>MMGKEASEYMLFASEGEPCLFKHVSPRDIQQGYLGDCWMVSSFAALAEYPDRVRSLFRQQELTADGRYDVRLYDPQSEEWKVVTIDDRLPYWKRKGKHGNLVFAKPTKENEFWPCLLEKAVAKFVESYHRLDGGWESVALECLTGKPSLCISISPDEKPHSPYSFTCGPDEASASHCTVHMRIQSYDANWSYATVDASIMTECETQLSDDWVWEKLKQWNGEGQALACNTRGNYKGILGSHAYTLLRMLDIPYTRDGQQKILRMLHVRNPHETNEWFGRFHDDDWETWNAFPEALKATGHKVGIKDNGVFWMDWDEYKQGFSDIAVNFSAEKDGQRYTDSSPEATRHHQAVTWGVVGHQPWAGLK</sequence>
<reference evidence="8" key="1">
    <citation type="submission" date="2023-08" db="EMBL/GenBank/DDBJ databases">
        <authorList>
            <person name="Chen Y."/>
            <person name="Shah S."/>
            <person name="Dougan E. K."/>
            <person name="Thang M."/>
            <person name="Chan C."/>
        </authorList>
    </citation>
    <scope>NUCLEOTIDE SEQUENCE</scope>
</reference>
<dbReference type="PROSITE" id="PS50203">
    <property type="entry name" value="CALPAIN_CAT"/>
    <property type="match status" value="1"/>
</dbReference>
<dbReference type="GO" id="GO:0004198">
    <property type="term" value="F:calcium-dependent cysteine-type endopeptidase activity"/>
    <property type="evidence" value="ECO:0007669"/>
    <property type="project" value="InterPro"/>
</dbReference>
<dbReference type="AlphaFoldDB" id="A0AA36JAY4"/>
<feature type="domain" description="Calpain catalytic" evidence="7">
    <location>
        <begin position="1"/>
        <end position="330"/>
    </location>
</feature>
<gene>
    <name evidence="8" type="ORF">EVOR1521_LOCUS25283</name>
</gene>
<dbReference type="GO" id="GO:0006508">
    <property type="term" value="P:proteolysis"/>
    <property type="evidence" value="ECO:0007669"/>
    <property type="project" value="UniProtKB-KW"/>
</dbReference>
<evidence type="ECO:0000256" key="6">
    <source>
        <dbReference type="PROSITE-ProRule" id="PRU00239"/>
    </source>
</evidence>
<evidence type="ECO:0000313" key="8">
    <source>
        <dbReference type="EMBL" id="CAJ1402371.1"/>
    </source>
</evidence>
<dbReference type="Proteomes" id="UP001178507">
    <property type="component" value="Unassembled WGS sequence"/>
</dbReference>
<keyword evidence="4 6" id="KW-0788">Thiol protease</keyword>
<keyword evidence="3 6" id="KW-0378">Hydrolase</keyword>
<protein>
    <recommendedName>
        <fullName evidence="7">Calpain catalytic domain-containing protein</fullName>
    </recommendedName>
</protein>
<accession>A0AA36JAY4</accession>
<keyword evidence="9" id="KW-1185">Reference proteome</keyword>
<organism evidence="8 9">
    <name type="scientific">Effrenium voratum</name>
    <dbReference type="NCBI Taxonomy" id="2562239"/>
    <lineage>
        <taxon>Eukaryota</taxon>
        <taxon>Sar</taxon>
        <taxon>Alveolata</taxon>
        <taxon>Dinophyceae</taxon>
        <taxon>Suessiales</taxon>
        <taxon>Symbiodiniaceae</taxon>
        <taxon>Effrenium</taxon>
    </lineage>
</organism>
<evidence type="ECO:0000256" key="5">
    <source>
        <dbReference type="PIRSR" id="PIRSR622684-1"/>
    </source>
</evidence>
<dbReference type="Gene3D" id="3.90.70.10">
    <property type="entry name" value="Cysteine proteinases"/>
    <property type="match status" value="1"/>
</dbReference>
<evidence type="ECO:0000256" key="1">
    <source>
        <dbReference type="ARBA" id="ARBA00007623"/>
    </source>
</evidence>
<feature type="active site" evidence="5 6">
    <location>
        <position position="269"/>
    </location>
</feature>
<dbReference type="PROSITE" id="PS00139">
    <property type="entry name" value="THIOL_PROTEASE_CYS"/>
    <property type="match status" value="1"/>
</dbReference>
<dbReference type="InterPro" id="IPR001300">
    <property type="entry name" value="Peptidase_C2_calpain_cat"/>
</dbReference>
<dbReference type="InterPro" id="IPR000169">
    <property type="entry name" value="Pept_cys_AS"/>
</dbReference>
<dbReference type="PANTHER" id="PTHR10183:SF379">
    <property type="entry name" value="CALPAIN-5"/>
    <property type="match status" value="1"/>
</dbReference>
<comment type="caution">
    <text evidence="8">The sequence shown here is derived from an EMBL/GenBank/DDBJ whole genome shotgun (WGS) entry which is preliminary data.</text>
</comment>
<evidence type="ECO:0000256" key="2">
    <source>
        <dbReference type="ARBA" id="ARBA00022670"/>
    </source>
</evidence>
<evidence type="ECO:0000313" key="9">
    <source>
        <dbReference type="Proteomes" id="UP001178507"/>
    </source>
</evidence>
<dbReference type="PRINTS" id="PR00704">
    <property type="entry name" value="CALPAIN"/>
</dbReference>
<dbReference type="PANTHER" id="PTHR10183">
    <property type="entry name" value="CALPAIN"/>
    <property type="match status" value="1"/>
</dbReference>
<evidence type="ECO:0000256" key="3">
    <source>
        <dbReference type="ARBA" id="ARBA00022801"/>
    </source>
</evidence>
<feature type="active site" evidence="5 6">
    <location>
        <position position="37"/>
    </location>
</feature>
<evidence type="ECO:0000256" key="4">
    <source>
        <dbReference type="ARBA" id="ARBA00022807"/>
    </source>
</evidence>
<dbReference type="SMART" id="SM00230">
    <property type="entry name" value="CysPc"/>
    <property type="match status" value="1"/>
</dbReference>
<comment type="similarity">
    <text evidence="1">Belongs to the peptidase C2 family.</text>
</comment>
<dbReference type="SUPFAM" id="SSF54001">
    <property type="entry name" value="Cysteine proteinases"/>
    <property type="match status" value="1"/>
</dbReference>
<dbReference type="InterPro" id="IPR022684">
    <property type="entry name" value="Calpain_cysteine_protease"/>
</dbReference>
<dbReference type="InterPro" id="IPR038765">
    <property type="entry name" value="Papain-like_cys_pep_sf"/>
</dbReference>